<keyword evidence="3" id="KW-1185">Reference proteome</keyword>
<comment type="caution">
    <text evidence="2">The sequence shown here is derived from an EMBL/GenBank/DDBJ whole genome shotgun (WGS) entry which is preliminary data.</text>
</comment>
<keyword evidence="1" id="KW-0812">Transmembrane</keyword>
<evidence type="ECO:0000256" key="1">
    <source>
        <dbReference type="SAM" id="Phobius"/>
    </source>
</evidence>
<feature type="transmembrane region" description="Helical" evidence="1">
    <location>
        <begin position="65"/>
        <end position="92"/>
    </location>
</feature>
<organism evidence="2 3">
    <name type="scientific">Effrenium voratum</name>
    <dbReference type="NCBI Taxonomy" id="2562239"/>
    <lineage>
        <taxon>Eukaryota</taxon>
        <taxon>Sar</taxon>
        <taxon>Alveolata</taxon>
        <taxon>Dinophyceae</taxon>
        <taxon>Suessiales</taxon>
        <taxon>Symbiodiniaceae</taxon>
        <taxon>Effrenium</taxon>
    </lineage>
</organism>
<keyword evidence="1" id="KW-1133">Transmembrane helix</keyword>
<gene>
    <name evidence="2" type="ORF">EVOR1521_LOCUS18355</name>
</gene>
<proteinExistence type="predicted"/>
<dbReference type="Proteomes" id="UP001178507">
    <property type="component" value="Unassembled WGS sequence"/>
</dbReference>
<feature type="transmembrane region" description="Helical" evidence="1">
    <location>
        <begin position="16"/>
        <end position="33"/>
    </location>
</feature>
<reference evidence="2" key="1">
    <citation type="submission" date="2023-08" db="EMBL/GenBank/DDBJ databases">
        <authorList>
            <person name="Chen Y."/>
            <person name="Shah S."/>
            <person name="Dougan E. K."/>
            <person name="Thang M."/>
            <person name="Chan C."/>
        </authorList>
    </citation>
    <scope>NUCLEOTIDE SEQUENCE</scope>
</reference>
<accession>A0AA36ITS8</accession>
<name>A0AA36ITS8_9DINO</name>
<evidence type="ECO:0000313" key="2">
    <source>
        <dbReference type="EMBL" id="CAJ1393506.1"/>
    </source>
</evidence>
<evidence type="ECO:0000313" key="3">
    <source>
        <dbReference type="Proteomes" id="UP001178507"/>
    </source>
</evidence>
<dbReference type="EMBL" id="CAUJNA010002569">
    <property type="protein sequence ID" value="CAJ1393506.1"/>
    <property type="molecule type" value="Genomic_DNA"/>
</dbReference>
<sequence length="150" mass="16565">MRNSRRDLNWIHPKQGILGMISLSLMILLLVHLRDDLIFTQCIHCEDDRFCLAAQPVIYCELSDWATMAVLSSLDIAFVIIGSIPLIGACIYKSWRWQHGEESALGSDFEAPWYVFFSELLGEATPGLHQGSAAGGSGVRARVQEQASGG</sequence>
<keyword evidence="1" id="KW-0472">Membrane</keyword>
<protein>
    <submittedName>
        <fullName evidence="2">Uncharacterized protein</fullName>
    </submittedName>
</protein>
<dbReference type="AlphaFoldDB" id="A0AA36ITS8"/>